<dbReference type="EMBL" id="LWRY01000032">
    <property type="protein sequence ID" value="OCX74760.1"/>
    <property type="molecule type" value="Genomic_DNA"/>
</dbReference>
<reference evidence="2 3" key="1">
    <citation type="journal article" date="2016" name="Int. J. Mol. Sci.">
        <title>Comparative genomics of the extreme acidophile Acidithiobacillus thiooxidans reveals intraspecific divergence and niche adaptation.</title>
        <authorList>
            <person name="Zhang X."/>
            <person name="Feng X."/>
            <person name="Tao J."/>
            <person name="Ma L."/>
            <person name="Xiao Y."/>
            <person name="Liang Y."/>
            <person name="Liu X."/>
            <person name="Yin H."/>
        </authorList>
    </citation>
    <scope>NUCLEOTIDE SEQUENCE [LARGE SCALE GENOMIC DNA]</scope>
    <source>
        <strain evidence="1 3">A02</strain>
        <strain evidence="2">DXS-W</strain>
    </source>
</reference>
<dbReference type="STRING" id="930.GCA_002079865_01466"/>
<dbReference type="Proteomes" id="UP000095008">
    <property type="component" value="Unassembled WGS sequence"/>
</dbReference>
<organism evidence="2 4">
    <name type="scientific">Acidithiobacillus thiooxidans</name>
    <name type="common">Thiobacillus thiooxidans</name>
    <dbReference type="NCBI Taxonomy" id="930"/>
    <lineage>
        <taxon>Bacteria</taxon>
        <taxon>Pseudomonadati</taxon>
        <taxon>Pseudomonadota</taxon>
        <taxon>Acidithiobacillia</taxon>
        <taxon>Acidithiobacillales</taxon>
        <taxon>Acidithiobacillaceae</taxon>
        <taxon>Acidithiobacillus</taxon>
    </lineage>
</organism>
<sequence>MLGWLKRDRQNSGQDNALLWISTNEKDWQKVDDSLGAGEYKNAIDRLLRESDTDVVHLFSSYPDNLESVKAALDYIGHICGVLVVAKQLPESLVAEKMGVDVEFYRECLQDPDGPVWEVG</sequence>
<gene>
    <name evidence="2" type="ORF">A6M23_05175</name>
    <name evidence="1" type="ORF">A6P07_09695</name>
</gene>
<evidence type="ECO:0000313" key="4">
    <source>
        <dbReference type="Proteomes" id="UP000095008"/>
    </source>
</evidence>
<evidence type="ECO:0000313" key="2">
    <source>
        <dbReference type="EMBL" id="OCX74760.1"/>
    </source>
</evidence>
<dbReference type="AlphaFoldDB" id="A0A1C2IMK1"/>
<evidence type="ECO:0000313" key="1">
    <source>
        <dbReference type="EMBL" id="OCX72464.1"/>
    </source>
</evidence>
<dbReference type="Proteomes" id="UP000094893">
    <property type="component" value="Unassembled WGS sequence"/>
</dbReference>
<evidence type="ECO:0000313" key="3">
    <source>
        <dbReference type="Proteomes" id="UP000094893"/>
    </source>
</evidence>
<name>A0A1C2IMK1_ACITH</name>
<protein>
    <submittedName>
        <fullName evidence="2">Uncharacterized protein</fullName>
    </submittedName>
</protein>
<dbReference type="EMBL" id="LWSA01000142">
    <property type="protein sequence ID" value="OCX72464.1"/>
    <property type="molecule type" value="Genomic_DNA"/>
</dbReference>
<comment type="caution">
    <text evidence="2">The sequence shown here is derived from an EMBL/GenBank/DDBJ whole genome shotgun (WGS) entry which is preliminary data.</text>
</comment>
<dbReference type="RefSeq" id="WP_024893818.1">
    <property type="nucleotide sequence ID" value="NZ_LGYM01000022.1"/>
</dbReference>
<accession>A0A1C2IMK1</accession>
<proteinExistence type="predicted"/>
<keyword evidence="4" id="KW-1185">Reference proteome</keyword>